<feature type="domain" description="STAS" evidence="3">
    <location>
        <begin position="1"/>
        <end position="110"/>
    </location>
</feature>
<protein>
    <recommendedName>
        <fullName evidence="2">Anti-sigma factor antagonist</fullName>
    </recommendedName>
</protein>
<dbReference type="PROSITE" id="PS50801">
    <property type="entry name" value="STAS"/>
    <property type="match status" value="1"/>
</dbReference>
<name>A0A7H8NJ07_9ACTN</name>
<comment type="similarity">
    <text evidence="1 2">Belongs to the anti-sigma-factor antagonist family.</text>
</comment>
<sequence>MARSYDVRGCTVVELSGDVDLATAGEIRVVLDEATAPNGTPHVVVDLRRTTFFDCTGLALLVRAEERMTRRAGRLGLVCAHAVTLRLMEIANLTGLLRPVPTLEQALERAA</sequence>
<dbReference type="SUPFAM" id="SSF52091">
    <property type="entry name" value="SpoIIaa-like"/>
    <property type="match status" value="1"/>
</dbReference>
<dbReference type="NCBIfam" id="TIGR00377">
    <property type="entry name" value="ant_ant_sig"/>
    <property type="match status" value="1"/>
</dbReference>
<keyword evidence="5" id="KW-1185">Reference proteome</keyword>
<dbReference type="PANTHER" id="PTHR33495:SF2">
    <property type="entry name" value="ANTI-SIGMA FACTOR ANTAGONIST TM_1081-RELATED"/>
    <property type="match status" value="1"/>
</dbReference>
<dbReference type="Gene3D" id="3.30.750.24">
    <property type="entry name" value="STAS domain"/>
    <property type="match status" value="1"/>
</dbReference>
<dbReference type="Proteomes" id="UP000509303">
    <property type="component" value="Chromosome"/>
</dbReference>
<organism evidence="4 5">
    <name type="scientific">Streptomyces buecherae</name>
    <dbReference type="NCBI Taxonomy" id="2763006"/>
    <lineage>
        <taxon>Bacteria</taxon>
        <taxon>Bacillati</taxon>
        <taxon>Actinomycetota</taxon>
        <taxon>Actinomycetes</taxon>
        <taxon>Kitasatosporales</taxon>
        <taxon>Streptomycetaceae</taxon>
        <taxon>Streptomyces</taxon>
    </lineage>
</organism>
<dbReference type="EMBL" id="CP054929">
    <property type="protein sequence ID" value="QKW54365.1"/>
    <property type="molecule type" value="Genomic_DNA"/>
</dbReference>
<dbReference type="AlphaFoldDB" id="A0A7H8NJ07"/>
<dbReference type="InterPro" id="IPR036513">
    <property type="entry name" value="STAS_dom_sf"/>
</dbReference>
<dbReference type="InterPro" id="IPR003658">
    <property type="entry name" value="Anti-sigma_ant"/>
</dbReference>
<proteinExistence type="inferred from homology"/>
<accession>A0A7H8NJ07</accession>
<dbReference type="Pfam" id="PF01740">
    <property type="entry name" value="STAS"/>
    <property type="match status" value="1"/>
</dbReference>
<evidence type="ECO:0000256" key="2">
    <source>
        <dbReference type="RuleBase" id="RU003749"/>
    </source>
</evidence>
<dbReference type="PANTHER" id="PTHR33495">
    <property type="entry name" value="ANTI-SIGMA FACTOR ANTAGONIST TM_1081-RELATED-RELATED"/>
    <property type="match status" value="1"/>
</dbReference>
<dbReference type="CDD" id="cd07043">
    <property type="entry name" value="STAS_anti-anti-sigma_factors"/>
    <property type="match status" value="1"/>
</dbReference>
<reference evidence="4 5" key="1">
    <citation type="submission" date="2020-06" db="EMBL/GenBank/DDBJ databases">
        <title>Genome mining for natural products.</title>
        <authorList>
            <person name="Zhang B."/>
            <person name="Shi J."/>
            <person name="Ge H."/>
        </authorList>
    </citation>
    <scope>NUCLEOTIDE SEQUENCE [LARGE SCALE GENOMIC DNA]</scope>
    <source>
        <strain evidence="4 5">NA00687</strain>
    </source>
</reference>
<evidence type="ECO:0000256" key="1">
    <source>
        <dbReference type="ARBA" id="ARBA00009013"/>
    </source>
</evidence>
<dbReference type="InterPro" id="IPR002645">
    <property type="entry name" value="STAS_dom"/>
</dbReference>
<evidence type="ECO:0000259" key="3">
    <source>
        <dbReference type="PROSITE" id="PS50801"/>
    </source>
</evidence>
<evidence type="ECO:0000313" key="4">
    <source>
        <dbReference type="EMBL" id="QKW54365.1"/>
    </source>
</evidence>
<gene>
    <name evidence="4" type="ORF">HUT08_08995</name>
</gene>
<dbReference type="GO" id="GO:0043856">
    <property type="term" value="F:anti-sigma factor antagonist activity"/>
    <property type="evidence" value="ECO:0007669"/>
    <property type="project" value="InterPro"/>
</dbReference>
<evidence type="ECO:0000313" key="5">
    <source>
        <dbReference type="Proteomes" id="UP000509303"/>
    </source>
</evidence>